<dbReference type="Pfam" id="PF00067">
    <property type="entry name" value="p450"/>
    <property type="match status" value="1"/>
</dbReference>
<organism evidence="17">
    <name type="scientific">Culicoides sonorensis</name>
    <name type="common">Biting midge</name>
    <dbReference type="NCBI Taxonomy" id="179676"/>
    <lineage>
        <taxon>Eukaryota</taxon>
        <taxon>Metazoa</taxon>
        <taxon>Ecdysozoa</taxon>
        <taxon>Arthropoda</taxon>
        <taxon>Hexapoda</taxon>
        <taxon>Insecta</taxon>
        <taxon>Pterygota</taxon>
        <taxon>Neoptera</taxon>
        <taxon>Endopterygota</taxon>
        <taxon>Diptera</taxon>
        <taxon>Nematocera</taxon>
        <taxon>Chironomoidea</taxon>
        <taxon>Ceratopogonidae</taxon>
        <taxon>Ceratopogoninae</taxon>
        <taxon>Culicoides</taxon>
        <taxon>Monoculicoides</taxon>
    </lineage>
</organism>
<dbReference type="PRINTS" id="PR00463">
    <property type="entry name" value="EP450I"/>
</dbReference>
<dbReference type="PANTHER" id="PTHR24292">
    <property type="entry name" value="CYTOCHROME P450"/>
    <property type="match status" value="1"/>
</dbReference>
<evidence type="ECO:0000256" key="5">
    <source>
        <dbReference type="ARBA" id="ARBA00022617"/>
    </source>
</evidence>
<dbReference type="InterPro" id="IPR036396">
    <property type="entry name" value="Cyt_P450_sf"/>
</dbReference>
<keyword evidence="12 15" id="KW-0472">Membrane</keyword>
<dbReference type="FunFam" id="1.10.630.10:FF:000042">
    <property type="entry name" value="Cytochrome P450"/>
    <property type="match status" value="1"/>
</dbReference>
<name>A0A336MZ22_CULSO</name>
<evidence type="ECO:0000313" key="16">
    <source>
        <dbReference type="EMBL" id="SSX14512.1"/>
    </source>
</evidence>
<dbReference type="InterPro" id="IPR001128">
    <property type="entry name" value="Cyt_P450"/>
</dbReference>
<evidence type="ECO:0000256" key="13">
    <source>
        <dbReference type="PIRSR" id="PIRSR602401-1"/>
    </source>
</evidence>
<evidence type="ECO:0000256" key="4">
    <source>
        <dbReference type="ARBA" id="ARBA00010617"/>
    </source>
</evidence>
<keyword evidence="15" id="KW-0812">Transmembrane</keyword>
<dbReference type="PANTHER" id="PTHR24292:SF100">
    <property type="entry name" value="CYTOCHROME P450 6A16, ISOFORM B-RELATED"/>
    <property type="match status" value="1"/>
</dbReference>
<dbReference type="Gene3D" id="1.10.630.10">
    <property type="entry name" value="Cytochrome P450"/>
    <property type="match status" value="1"/>
</dbReference>
<dbReference type="OMA" id="PDPMQFK"/>
<comment type="subcellular location">
    <subcellularLocation>
        <location evidence="3">Endoplasmic reticulum membrane</location>
        <topology evidence="3">Peripheral membrane protein</topology>
    </subcellularLocation>
    <subcellularLocation>
        <location evidence="2">Microsome membrane</location>
        <topology evidence="2">Peripheral membrane protein</topology>
    </subcellularLocation>
</comment>
<dbReference type="InterPro" id="IPR050476">
    <property type="entry name" value="Insect_CytP450_Detox"/>
</dbReference>
<evidence type="ECO:0000256" key="3">
    <source>
        <dbReference type="ARBA" id="ARBA00004406"/>
    </source>
</evidence>
<evidence type="ECO:0000256" key="14">
    <source>
        <dbReference type="RuleBase" id="RU000461"/>
    </source>
</evidence>
<evidence type="ECO:0000256" key="1">
    <source>
        <dbReference type="ARBA" id="ARBA00001971"/>
    </source>
</evidence>
<comment type="cofactor">
    <cofactor evidence="1 13">
        <name>heme</name>
        <dbReference type="ChEBI" id="CHEBI:30413"/>
    </cofactor>
</comment>
<evidence type="ECO:0000256" key="10">
    <source>
        <dbReference type="ARBA" id="ARBA00023004"/>
    </source>
</evidence>
<proteinExistence type="inferred from homology"/>
<keyword evidence="7" id="KW-0256">Endoplasmic reticulum</keyword>
<protein>
    <submittedName>
        <fullName evidence="17">CSON007112 protein</fullName>
    </submittedName>
</protein>
<keyword evidence="10 13" id="KW-0408">Iron</keyword>
<dbReference type="InterPro" id="IPR017972">
    <property type="entry name" value="Cyt_P450_CS"/>
</dbReference>
<dbReference type="AlphaFoldDB" id="A0A336MZ22"/>
<evidence type="ECO:0000256" key="15">
    <source>
        <dbReference type="SAM" id="Phobius"/>
    </source>
</evidence>
<evidence type="ECO:0000256" key="7">
    <source>
        <dbReference type="ARBA" id="ARBA00022824"/>
    </source>
</evidence>
<keyword evidence="5 13" id="KW-0349">Heme</keyword>
<feature type="transmembrane region" description="Helical" evidence="15">
    <location>
        <begin position="7"/>
        <end position="32"/>
    </location>
</feature>
<dbReference type="CDD" id="cd11056">
    <property type="entry name" value="CYP6-like"/>
    <property type="match status" value="1"/>
</dbReference>
<sequence length="527" mass="60981">MIQFWKILLILFPFIAVIAFYIYTKLVTFQYWTRRNVKQLNPVFPLGDLYAFIKQGVGLGTFYDNLYQNTKKSRFIGFYNLTKPTLIVNDVEMVKNILVRDSSYFVDRGTYSDEKRDPLSGGLFSLSGDRWRHMRMKLTPTFTSGKIKGMFGTMMDCGLRLKKYVLECVEKGEEIEIKDLMARYTTDIVASVAFGNEIDSINKPDEIFREMGRKIAGLSFKNAFRLGATLLAPNLLKHSRMKAVDDDVEEFFIQLVKKNLDYRESNNVSRRDFLQLMIQLRNTGSIKLTDDWDTKISKVKTMTLHEMAAQAFTFYFAGFETSSTTISFCLYELAKNPVILEKVQKEIDQILNRYDSEWSYESLQEMTYLENCIDETLRKYPPLPILQRVCESNYRNPETGMSIEPQTMVFLPIIGIHRDPQLFADPMKFKPERFTDLKYAETLKKAYFPFGDGPRVCIGTRMGKLMTKIGLAIILAKFHIELGKSHNPKNELEIDKNSILLAAKGGIFLKVTVRDTKYFARRESKAI</sequence>
<keyword evidence="9 14" id="KW-0560">Oxidoreductase</keyword>
<reference evidence="17" key="2">
    <citation type="submission" date="2018-07" db="EMBL/GenBank/DDBJ databases">
        <authorList>
            <person name="Quirk P.G."/>
            <person name="Krulwich T.A."/>
        </authorList>
    </citation>
    <scope>NUCLEOTIDE SEQUENCE</scope>
</reference>
<evidence type="ECO:0000313" key="17">
    <source>
        <dbReference type="EMBL" id="SSX33913.1"/>
    </source>
</evidence>
<evidence type="ECO:0000256" key="2">
    <source>
        <dbReference type="ARBA" id="ARBA00004174"/>
    </source>
</evidence>
<dbReference type="SUPFAM" id="SSF48264">
    <property type="entry name" value="Cytochrome P450"/>
    <property type="match status" value="1"/>
</dbReference>
<gene>
    <name evidence="17" type="primary">CSON007112</name>
</gene>
<keyword evidence="8" id="KW-0492">Microsome</keyword>
<dbReference type="VEuPathDB" id="VectorBase:CSON007112"/>
<feature type="binding site" description="axial binding residue" evidence="13">
    <location>
        <position position="457"/>
    </location>
    <ligand>
        <name>heme</name>
        <dbReference type="ChEBI" id="CHEBI:30413"/>
    </ligand>
    <ligandPart>
        <name>Fe</name>
        <dbReference type="ChEBI" id="CHEBI:18248"/>
    </ligandPart>
</feature>
<keyword evidence="6 13" id="KW-0479">Metal-binding</keyword>
<dbReference type="EMBL" id="UFQT01002675">
    <property type="protein sequence ID" value="SSX33913.1"/>
    <property type="molecule type" value="Genomic_DNA"/>
</dbReference>
<dbReference type="InterPro" id="IPR002401">
    <property type="entry name" value="Cyt_P450_E_grp-I"/>
</dbReference>
<dbReference type="GO" id="GO:0005789">
    <property type="term" value="C:endoplasmic reticulum membrane"/>
    <property type="evidence" value="ECO:0007669"/>
    <property type="project" value="UniProtKB-SubCell"/>
</dbReference>
<evidence type="ECO:0000256" key="6">
    <source>
        <dbReference type="ARBA" id="ARBA00022723"/>
    </source>
</evidence>
<dbReference type="GO" id="GO:0020037">
    <property type="term" value="F:heme binding"/>
    <property type="evidence" value="ECO:0007669"/>
    <property type="project" value="InterPro"/>
</dbReference>
<evidence type="ECO:0000256" key="9">
    <source>
        <dbReference type="ARBA" id="ARBA00023002"/>
    </source>
</evidence>
<dbReference type="EMBL" id="UFQS01002675">
    <property type="protein sequence ID" value="SSX14512.1"/>
    <property type="molecule type" value="Genomic_DNA"/>
</dbReference>
<dbReference type="GO" id="GO:0016705">
    <property type="term" value="F:oxidoreductase activity, acting on paired donors, with incorporation or reduction of molecular oxygen"/>
    <property type="evidence" value="ECO:0007669"/>
    <property type="project" value="InterPro"/>
</dbReference>
<evidence type="ECO:0000256" key="11">
    <source>
        <dbReference type="ARBA" id="ARBA00023033"/>
    </source>
</evidence>
<accession>A0A336MZ22</accession>
<dbReference type="PRINTS" id="PR00385">
    <property type="entry name" value="P450"/>
</dbReference>
<evidence type="ECO:0000256" key="12">
    <source>
        <dbReference type="ARBA" id="ARBA00023136"/>
    </source>
</evidence>
<dbReference type="GO" id="GO:0004497">
    <property type="term" value="F:monooxygenase activity"/>
    <property type="evidence" value="ECO:0007669"/>
    <property type="project" value="UniProtKB-KW"/>
</dbReference>
<dbReference type="GO" id="GO:0005506">
    <property type="term" value="F:iron ion binding"/>
    <property type="evidence" value="ECO:0007669"/>
    <property type="project" value="InterPro"/>
</dbReference>
<keyword evidence="15" id="KW-1133">Transmembrane helix</keyword>
<evidence type="ECO:0000256" key="8">
    <source>
        <dbReference type="ARBA" id="ARBA00022848"/>
    </source>
</evidence>
<keyword evidence="11 14" id="KW-0503">Monooxygenase</keyword>
<comment type="similarity">
    <text evidence="4 14">Belongs to the cytochrome P450 family.</text>
</comment>
<dbReference type="PROSITE" id="PS00086">
    <property type="entry name" value="CYTOCHROME_P450"/>
    <property type="match status" value="1"/>
</dbReference>
<reference evidence="16" key="1">
    <citation type="submission" date="2018-04" db="EMBL/GenBank/DDBJ databases">
        <authorList>
            <person name="Go L.Y."/>
            <person name="Mitchell J.A."/>
        </authorList>
    </citation>
    <scope>NUCLEOTIDE SEQUENCE</scope>
    <source>
        <tissue evidence="16">Whole organism</tissue>
    </source>
</reference>